<keyword evidence="2" id="KW-1185">Reference proteome</keyword>
<proteinExistence type="predicted"/>
<dbReference type="Proteomes" id="UP001056120">
    <property type="component" value="Linkage Group LG26"/>
</dbReference>
<protein>
    <submittedName>
        <fullName evidence="1">Uncharacterized protein</fullName>
    </submittedName>
</protein>
<sequence>MDSSSPEDQILKEFPGFIRVYKDGRYQKLSGTDIIPAGVDPSSGVQSKDVVISPLSVRLYIPKPNVILNISQLCQSNRSTPSPTHVSSKLNPRIVLILKTLINSANFLLRERR</sequence>
<dbReference type="EMBL" id="CM042043">
    <property type="protein sequence ID" value="KAI3695570.1"/>
    <property type="molecule type" value="Genomic_DNA"/>
</dbReference>
<comment type="caution">
    <text evidence="1">The sequence shown here is derived from an EMBL/GenBank/DDBJ whole genome shotgun (WGS) entry which is preliminary data.</text>
</comment>
<reference evidence="1 2" key="2">
    <citation type="journal article" date="2022" name="Mol. Ecol. Resour.">
        <title>The genomes of chicory, endive, great burdock and yacon provide insights into Asteraceae paleo-polyploidization history and plant inulin production.</title>
        <authorList>
            <person name="Fan W."/>
            <person name="Wang S."/>
            <person name="Wang H."/>
            <person name="Wang A."/>
            <person name="Jiang F."/>
            <person name="Liu H."/>
            <person name="Zhao H."/>
            <person name="Xu D."/>
            <person name="Zhang Y."/>
        </authorList>
    </citation>
    <scope>NUCLEOTIDE SEQUENCE [LARGE SCALE GENOMIC DNA]</scope>
    <source>
        <strain evidence="2">cv. Yunnan</strain>
        <tissue evidence="1">Leaves</tissue>
    </source>
</reference>
<accession>A0ACB8ZD10</accession>
<organism evidence="1 2">
    <name type="scientific">Smallanthus sonchifolius</name>
    <dbReference type="NCBI Taxonomy" id="185202"/>
    <lineage>
        <taxon>Eukaryota</taxon>
        <taxon>Viridiplantae</taxon>
        <taxon>Streptophyta</taxon>
        <taxon>Embryophyta</taxon>
        <taxon>Tracheophyta</taxon>
        <taxon>Spermatophyta</taxon>
        <taxon>Magnoliopsida</taxon>
        <taxon>eudicotyledons</taxon>
        <taxon>Gunneridae</taxon>
        <taxon>Pentapetalae</taxon>
        <taxon>asterids</taxon>
        <taxon>campanulids</taxon>
        <taxon>Asterales</taxon>
        <taxon>Asteraceae</taxon>
        <taxon>Asteroideae</taxon>
        <taxon>Heliantheae alliance</taxon>
        <taxon>Millerieae</taxon>
        <taxon>Smallanthus</taxon>
    </lineage>
</organism>
<gene>
    <name evidence="1" type="ORF">L1987_78568</name>
</gene>
<name>A0ACB8ZD10_9ASTR</name>
<evidence type="ECO:0000313" key="1">
    <source>
        <dbReference type="EMBL" id="KAI3695570.1"/>
    </source>
</evidence>
<evidence type="ECO:0000313" key="2">
    <source>
        <dbReference type="Proteomes" id="UP001056120"/>
    </source>
</evidence>
<reference evidence="2" key="1">
    <citation type="journal article" date="2022" name="Mol. Ecol. Resour.">
        <title>The genomes of chicory, endive, great burdock and yacon provide insights into Asteraceae palaeo-polyploidization history and plant inulin production.</title>
        <authorList>
            <person name="Fan W."/>
            <person name="Wang S."/>
            <person name="Wang H."/>
            <person name="Wang A."/>
            <person name="Jiang F."/>
            <person name="Liu H."/>
            <person name="Zhao H."/>
            <person name="Xu D."/>
            <person name="Zhang Y."/>
        </authorList>
    </citation>
    <scope>NUCLEOTIDE SEQUENCE [LARGE SCALE GENOMIC DNA]</scope>
    <source>
        <strain evidence="2">cv. Yunnan</strain>
    </source>
</reference>